<protein>
    <submittedName>
        <fullName evidence="2">Uncharacterized protein</fullName>
    </submittedName>
</protein>
<evidence type="ECO:0000313" key="2">
    <source>
        <dbReference type="EMBL" id="MCO8274910.1"/>
    </source>
</evidence>
<name>A0ABT1DVM7_9ACTN</name>
<feature type="transmembrane region" description="Helical" evidence="1">
    <location>
        <begin position="21"/>
        <end position="44"/>
    </location>
</feature>
<reference evidence="2 3" key="1">
    <citation type="submission" date="2022-06" db="EMBL/GenBank/DDBJ databases">
        <title>New Species of the Genus Actinoplanes, ActinopZanes ferrugineus.</title>
        <authorList>
            <person name="Ding P."/>
        </authorList>
    </citation>
    <scope>NUCLEOTIDE SEQUENCE [LARGE SCALE GENOMIC DNA]</scope>
    <source>
        <strain evidence="2 3">TRM88003</strain>
    </source>
</reference>
<evidence type="ECO:0000256" key="1">
    <source>
        <dbReference type="SAM" id="Phobius"/>
    </source>
</evidence>
<dbReference type="RefSeq" id="WP_253240977.1">
    <property type="nucleotide sequence ID" value="NZ_JAMYJR010000033.1"/>
</dbReference>
<evidence type="ECO:0000313" key="3">
    <source>
        <dbReference type="Proteomes" id="UP001523369"/>
    </source>
</evidence>
<feature type="transmembrane region" description="Helical" evidence="1">
    <location>
        <begin position="96"/>
        <end position="118"/>
    </location>
</feature>
<feature type="transmembrane region" description="Helical" evidence="1">
    <location>
        <begin position="130"/>
        <end position="149"/>
    </location>
</feature>
<dbReference type="EMBL" id="JAMYJR010000033">
    <property type="protein sequence ID" value="MCO8274910.1"/>
    <property type="molecule type" value="Genomic_DNA"/>
</dbReference>
<keyword evidence="1" id="KW-0812">Transmembrane</keyword>
<feature type="transmembrane region" description="Helical" evidence="1">
    <location>
        <begin position="64"/>
        <end position="84"/>
    </location>
</feature>
<proteinExistence type="predicted"/>
<accession>A0ABT1DVM7</accession>
<comment type="caution">
    <text evidence="2">The sequence shown here is derived from an EMBL/GenBank/DDBJ whole genome shotgun (WGS) entry which is preliminary data.</text>
</comment>
<dbReference type="Proteomes" id="UP001523369">
    <property type="component" value="Unassembled WGS sequence"/>
</dbReference>
<keyword evidence="1" id="KW-1133">Transmembrane helix</keyword>
<keyword evidence="3" id="KW-1185">Reference proteome</keyword>
<sequence length="180" mass="19607">MVERVQVAMDVARIRRSLRGWTGALVGLVALARCGAGVLSFFALGPLTGLALYPLWEIWGTGPIVTDWLLAALFTAAGVTAATRMNSVWGYRRARIVGWFVVVDTVVYVASTGGVLIAEAGSHNDPWWKILAAILVANLALAGLGLKVIHQATSAYRIQRQLLRGNYIRKRRLTDAHVAW</sequence>
<keyword evidence="1" id="KW-0472">Membrane</keyword>
<gene>
    <name evidence="2" type="ORF">M1L60_30385</name>
</gene>
<organism evidence="2 3">
    <name type="scientific">Paractinoplanes aksuensis</name>
    <dbReference type="NCBI Taxonomy" id="2939490"/>
    <lineage>
        <taxon>Bacteria</taxon>
        <taxon>Bacillati</taxon>
        <taxon>Actinomycetota</taxon>
        <taxon>Actinomycetes</taxon>
        <taxon>Micromonosporales</taxon>
        <taxon>Micromonosporaceae</taxon>
        <taxon>Paractinoplanes</taxon>
    </lineage>
</organism>